<proteinExistence type="predicted"/>
<evidence type="ECO:0000313" key="2">
    <source>
        <dbReference type="EMBL" id="CAA9318791.1"/>
    </source>
</evidence>
<feature type="compositionally biased region" description="Basic and acidic residues" evidence="1">
    <location>
        <begin position="54"/>
        <end position="66"/>
    </location>
</feature>
<feature type="non-terminal residue" evidence="2">
    <location>
        <position position="1"/>
    </location>
</feature>
<reference evidence="2" key="1">
    <citation type="submission" date="2020-02" db="EMBL/GenBank/DDBJ databases">
        <authorList>
            <person name="Meier V. D."/>
        </authorList>
    </citation>
    <scope>NUCLEOTIDE SEQUENCE</scope>
    <source>
        <strain evidence="2">AVDCRST_MAG90</strain>
    </source>
</reference>
<feature type="compositionally biased region" description="Basic residues" evidence="1">
    <location>
        <begin position="1"/>
        <end position="16"/>
    </location>
</feature>
<organism evidence="2">
    <name type="scientific">uncultured Microvirga sp</name>
    <dbReference type="NCBI Taxonomy" id="412392"/>
    <lineage>
        <taxon>Bacteria</taxon>
        <taxon>Pseudomonadati</taxon>
        <taxon>Pseudomonadota</taxon>
        <taxon>Alphaproteobacteria</taxon>
        <taxon>Hyphomicrobiales</taxon>
        <taxon>Methylobacteriaceae</taxon>
        <taxon>Microvirga</taxon>
        <taxon>environmental samples</taxon>
    </lineage>
</organism>
<feature type="compositionally biased region" description="Basic and acidic residues" evidence="1">
    <location>
        <begin position="83"/>
        <end position="109"/>
    </location>
</feature>
<feature type="compositionally biased region" description="Basic residues" evidence="1">
    <location>
        <begin position="44"/>
        <end position="53"/>
    </location>
</feature>
<accession>A0A6J4KZC3</accession>
<sequence length="235" mass="25926">GRLPQRVRRDHLHRGVRPAEREAAEGLAARRDDPGQARLDGRLPGRRQVRARRPGRDGPDAQEGGHGRGAVAHEGLGLRRGLPRRDRAGDPRHHPPERQGDRQRREPAGVRRRHRLVDRADAGRQRDDGWRALQHRAARDGLGGDPLRRPARPSRRQLRADVRRPAGRDHLVLRRDDPGQDRRVAEDPRRPGLGRVGADGVQRAGLGAGAALGGASRPDGIRGVVRGARRPAEGL</sequence>
<feature type="non-terminal residue" evidence="2">
    <location>
        <position position="235"/>
    </location>
</feature>
<evidence type="ECO:0000256" key="1">
    <source>
        <dbReference type="SAM" id="MobiDB-lite"/>
    </source>
</evidence>
<feature type="compositionally biased region" description="Basic and acidic residues" evidence="1">
    <location>
        <begin position="17"/>
        <end position="43"/>
    </location>
</feature>
<dbReference type="EMBL" id="CADCUC010000172">
    <property type="protein sequence ID" value="CAA9318791.1"/>
    <property type="molecule type" value="Genomic_DNA"/>
</dbReference>
<dbReference type="AlphaFoldDB" id="A0A6J4KZC3"/>
<feature type="compositionally biased region" description="Basic and acidic residues" evidence="1">
    <location>
        <begin position="117"/>
        <end position="130"/>
    </location>
</feature>
<feature type="compositionally biased region" description="Basic and acidic residues" evidence="1">
    <location>
        <begin position="158"/>
        <end position="190"/>
    </location>
</feature>
<protein>
    <submittedName>
        <fullName evidence="2">Uncharacterized protein</fullName>
    </submittedName>
</protein>
<feature type="region of interest" description="Disordered" evidence="1">
    <location>
        <begin position="1"/>
        <end position="235"/>
    </location>
</feature>
<gene>
    <name evidence="2" type="ORF">AVDCRST_MAG90-913</name>
</gene>
<name>A0A6J4KZC3_9HYPH</name>